<organism evidence="2 3">
    <name type="scientific">Crassostrea virginica</name>
    <name type="common">Eastern oyster</name>
    <dbReference type="NCBI Taxonomy" id="6565"/>
    <lineage>
        <taxon>Eukaryota</taxon>
        <taxon>Metazoa</taxon>
        <taxon>Spiralia</taxon>
        <taxon>Lophotrochozoa</taxon>
        <taxon>Mollusca</taxon>
        <taxon>Bivalvia</taxon>
        <taxon>Autobranchia</taxon>
        <taxon>Pteriomorphia</taxon>
        <taxon>Ostreida</taxon>
        <taxon>Ostreoidea</taxon>
        <taxon>Ostreidae</taxon>
        <taxon>Crassostrea</taxon>
    </lineage>
</organism>
<dbReference type="RefSeq" id="XP_022332205.1">
    <property type="nucleotide sequence ID" value="XM_022476497.1"/>
</dbReference>
<reference evidence="3" key="1">
    <citation type="submission" date="2025-08" db="UniProtKB">
        <authorList>
            <consortium name="RefSeq"/>
        </authorList>
    </citation>
    <scope>IDENTIFICATION</scope>
    <source>
        <tissue evidence="3">Whole sample</tissue>
    </source>
</reference>
<keyword evidence="2" id="KW-1185">Reference proteome</keyword>
<dbReference type="Proteomes" id="UP000694844">
    <property type="component" value="Chromosome 4"/>
</dbReference>
<accession>A0A8B8DWC6</accession>
<protein>
    <submittedName>
        <fullName evidence="3">Uncharacterized protein LOC111129943</fullName>
    </submittedName>
</protein>
<dbReference type="GeneID" id="111129943"/>
<evidence type="ECO:0000313" key="2">
    <source>
        <dbReference type="Proteomes" id="UP000694844"/>
    </source>
</evidence>
<dbReference type="AlphaFoldDB" id="A0A8B8DWC6"/>
<gene>
    <name evidence="3" type="primary">LOC111129943</name>
</gene>
<sequence>MRMGVLFSKQENEVEISKRLREFERITNELVQRQRSINSVIQLQGEDIEKLNTEKESVSKWLWQNRFARHETSQCKCKELQGEIDSLRGQLAERDEEIARLHEQIDSQRVTHESVQVYMYTSSMNEKISSAVRSELEKILSGHMEATRDKGLAIQFTQDPQSVPPNKPLIVLCINASRLGTDVEQALQNVTCCQSVTVVVIHHKELHALPPQASEKLLHSDKVQSLYAVVDIAFLTHKGMYPCDMNNKSLDRLTEFICSV</sequence>
<dbReference type="KEGG" id="cvn:111129943"/>
<evidence type="ECO:0000256" key="1">
    <source>
        <dbReference type="SAM" id="Coils"/>
    </source>
</evidence>
<dbReference type="OrthoDB" id="6145822at2759"/>
<proteinExistence type="predicted"/>
<name>A0A8B8DWC6_CRAVI</name>
<evidence type="ECO:0000313" key="3">
    <source>
        <dbReference type="RefSeq" id="XP_022332205.1"/>
    </source>
</evidence>
<keyword evidence="1" id="KW-0175">Coiled coil</keyword>
<feature type="coiled-coil region" evidence="1">
    <location>
        <begin position="70"/>
        <end position="104"/>
    </location>
</feature>